<dbReference type="PROSITE" id="PS00070">
    <property type="entry name" value="ALDEHYDE_DEHYDR_CYS"/>
    <property type="match status" value="1"/>
</dbReference>
<dbReference type="Proteomes" id="UP001477672">
    <property type="component" value="Unassembled WGS sequence"/>
</dbReference>
<dbReference type="Gene3D" id="3.40.309.10">
    <property type="entry name" value="Aldehyde Dehydrogenase, Chain A, domain 2"/>
    <property type="match status" value="1"/>
</dbReference>
<dbReference type="InterPro" id="IPR029510">
    <property type="entry name" value="Ald_DH_CS_GLU"/>
</dbReference>
<reference evidence="7 8" key="1">
    <citation type="submission" date="2024-03" db="EMBL/GenBank/DDBJ databases">
        <title>Human intestinal bacterial collection.</title>
        <authorList>
            <person name="Pauvert C."/>
            <person name="Hitch T.C.A."/>
            <person name="Clavel T."/>
        </authorList>
    </citation>
    <scope>NUCLEOTIDE SEQUENCE [LARGE SCALE GENOMIC DNA]</scope>
    <source>
        <strain evidence="7 8">CLA-JM-H11</strain>
    </source>
</reference>
<dbReference type="InterPro" id="IPR016161">
    <property type="entry name" value="Ald_DH/histidinol_DH"/>
</dbReference>
<dbReference type="Pfam" id="PF00171">
    <property type="entry name" value="Aldedh"/>
    <property type="match status" value="1"/>
</dbReference>
<evidence type="ECO:0000256" key="4">
    <source>
        <dbReference type="PROSITE-ProRule" id="PRU10007"/>
    </source>
</evidence>
<dbReference type="InterPro" id="IPR016160">
    <property type="entry name" value="Ald_DH_CS_CYS"/>
</dbReference>
<dbReference type="InterPro" id="IPR015590">
    <property type="entry name" value="Aldehyde_DH_dom"/>
</dbReference>
<dbReference type="InterPro" id="IPR016162">
    <property type="entry name" value="Ald_DH_N"/>
</dbReference>
<dbReference type="PROSITE" id="PS00687">
    <property type="entry name" value="ALDEHYDE_DEHYDR_GLU"/>
    <property type="match status" value="1"/>
</dbReference>
<evidence type="ECO:0000256" key="2">
    <source>
        <dbReference type="ARBA" id="ARBA00023002"/>
    </source>
</evidence>
<comment type="similarity">
    <text evidence="1 3 5">Belongs to the aldehyde dehydrogenase family.</text>
</comment>
<protein>
    <recommendedName>
        <fullName evidence="3">Aldehyde dehydrogenase</fullName>
    </recommendedName>
</protein>
<accession>A0ABV1GGG9</accession>
<dbReference type="CDD" id="cd07136">
    <property type="entry name" value="ALDH_YwdH-P39616"/>
    <property type="match status" value="1"/>
</dbReference>
<evidence type="ECO:0000313" key="8">
    <source>
        <dbReference type="Proteomes" id="UP001477672"/>
    </source>
</evidence>
<keyword evidence="8" id="KW-1185">Reference proteome</keyword>
<organism evidence="7 8">
    <name type="scientific">Ruthenibacterium intestinale</name>
    <dbReference type="NCBI Taxonomy" id="3133163"/>
    <lineage>
        <taxon>Bacteria</taxon>
        <taxon>Bacillati</taxon>
        <taxon>Bacillota</taxon>
        <taxon>Clostridia</taxon>
        <taxon>Eubacteriales</taxon>
        <taxon>Oscillospiraceae</taxon>
        <taxon>Ruthenibacterium</taxon>
    </lineage>
</organism>
<dbReference type="RefSeq" id="WP_349216448.1">
    <property type="nucleotide sequence ID" value="NZ_JBBMFA010000098.1"/>
</dbReference>
<dbReference type="PANTHER" id="PTHR43570">
    <property type="entry name" value="ALDEHYDE DEHYDROGENASE"/>
    <property type="match status" value="1"/>
</dbReference>
<gene>
    <name evidence="7" type="ORF">WMO24_10770</name>
</gene>
<dbReference type="Gene3D" id="3.40.605.10">
    <property type="entry name" value="Aldehyde Dehydrogenase, Chain A, domain 1"/>
    <property type="match status" value="1"/>
</dbReference>
<dbReference type="InterPro" id="IPR016163">
    <property type="entry name" value="Ald_DH_C"/>
</dbReference>
<dbReference type="SUPFAM" id="SSF53720">
    <property type="entry name" value="ALDH-like"/>
    <property type="match status" value="1"/>
</dbReference>
<comment type="caution">
    <text evidence="7">The sequence shown here is derived from an EMBL/GenBank/DDBJ whole genome shotgun (WGS) entry which is preliminary data.</text>
</comment>
<proteinExistence type="inferred from homology"/>
<dbReference type="EMBL" id="JBBMFA010000098">
    <property type="protein sequence ID" value="MEQ2520905.1"/>
    <property type="molecule type" value="Genomic_DNA"/>
</dbReference>
<evidence type="ECO:0000256" key="3">
    <source>
        <dbReference type="PIRNR" id="PIRNR036492"/>
    </source>
</evidence>
<dbReference type="PANTHER" id="PTHR43570:SF16">
    <property type="entry name" value="ALDEHYDE DEHYDROGENASE TYPE III, ISOFORM Q"/>
    <property type="match status" value="1"/>
</dbReference>
<evidence type="ECO:0000313" key="7">
    <source>
        <dbReference type="EMBL" id="MEQ2520905.1"/>
    </source>
</evidence>
<dbReference type="InterPro" id="IPR012394">
    <property type="entry name" value="Aldehyde_DH_NAD(P)"/>
</dbReference>
<keyword evidence="2 3" id="KW-0560">Oxidoreductase</keyword>
<sequence>MNHIETLLAAQRAYFQLGNTRSRAFRINALSSLEQAVRQNENELCRALEQDLGKSHYESYMCEISLVLEEIRFAKRHLARWMRPRRAPVSASQMPARGFVISKPLGTSLIMSPWNYPVLLSLEPLVGAIAAGCCAIVKPSAYAPATSTALREMLESCFPAEHVAVVEGGRQENAALLEQHFDKIFFTGSVAVGKLVMEKASRFLTPVTLELGGKSPCIVDETADIALSAKRIAFGKFLNAGQTCVAPDYILCQESVKNALLEELEKSIHAFFGDDPLSWPDYGRIINQKHFERLCGLLNDGLCVCGGQTDPETLRIAPTILDGVTERMGVMQEEIFGPILPVLTYRNLRDAMEFIQRRPKPLALYLFTRSKEHEKAVLGQCSYGGGCVNDTILHLASSHLGFGGVGDSGMGAYHGKQSFDCFSHQKSILKKAAWPDLSLRYQPYTSKKEKMLHLFLK</sequence>
<evidence type="ECO:0000256" key="1">
    <source>
        <dbReference type="ARBA" id="ARBA00009986"/>
    </source>
</evidence>
<name>A0ABV1GGG9_9FIRM</name>
<feature type="active site" evidence="4">
    <location>
        <position position="210"/>
    </location>
</feature>
<evidence type="ECO:0000256" key="5">
    <source>
        <dbReference type="RuleBase" id="RU003345"/>
    </source>
</evidence>
<evidence type="ECO:0000259" key="6">
    <source>
        <dbReference type="Pfam" id="PF00171"/>
    </source>
</evidence>
<feature type="domain" description="Aldehyde dehydrogenase" evidence="6">
    <location>
        <begin position="9"/>
        <end position="428"/>
    </location>
</feature>
<dbReference type="PIRSF" id="PIRSF036492">
    <property type="entry name" value="ALDH"/>
    <property type="match status" value="1"/>
</dbReference>